<reference evidence="2" key="1">
    <citation type="submission" date="2012-11" db="EMBL/GenBank/DDBJ databases">
        <authorList>
            <person name="Lucero-Rivera Y.E."/>
            <person name="Tovar-Ramirez D."/>
        </authorList>
    </citation>
    <scope>NUCLEOTIDE SEQUENCE</scope>
    <source>
        <tissue evidence="2">Salivary gland</tissue>
    </source>
</reference>
<protein>
    <submittedName>
        <fullName evidence="2">Putative secreted peptide</fullName>
    </submittedName>
</protein>
<dbReference type="EMBL" id="GACK01000009">
    <property type="protein sequence ID" value="JAA65025.1"/>
    <property type="molecule type" value="mRNA"/>
</dbReference>
<sequence length="78" mass="9195">MIAVVLCETCFVLVSWQCCNGEEAKMLEAHVLTCMLKNPSWTKFQEPSITASLIMVWWFWGLNPTIIKYSYQKDFFFF</sequence>
<keyword evidence="1" id="KW-0732">Signal</keyword>
<name>L7MLY3_RHIPC</name>
<feature type="non-terminal residue" evidence="2">
    <location>
        <position position="78"/>
    </location>
</feature>
<reference evidence="2" key="2">
    <citation type="journal article" date="2015" name="J. Proteomics">
        <title>Sexual differences in the sialomes of the zebra tick, Rhipicephalus pulchellus.</title>
        <authorList>
            <person name="Tan A.W."/>
            <person name="Francischetti I.M."/>
            <person name="Slovak M."/>
            <person name="Kini R.M."/>
            <person name="Ribeiro J.M."/>
        </authorList>
    </citation>
    <scope>NUCLEOTIDE SEQUENCE</scope>
    <source>
        <tissue evidence="2">Salivary gland</tissue>
    </source>
</reference>
<accession>L7MLY3</accession>
<organism evidence="2">
    <name type="scientific">Rhipicephalus pulchellus</name>
    <name type="common">Yellow backed tick</name>
    <name type="synonym">Dermacentor pulchellus</name>
    <dbReference type="NCBI Taxonomy" id="72859"/>
    <lineage>
        <taxon>Eukaryota</taxon>
        <taxon>Metazoa</taxon>
        <taxon>Ecdysozoa</taxon>
        <taxon>Arthropoda</taxon>
        <taxon>Chelicerata</taxon>
        <taxon>Arachnida</taxon>
        <taxon>Acari</taxon>
        <taxon>Parasitiformes</taxon>
        <taxon>Ixodida</taxon>
        <taxon>Ixodoidea</taxon>
        <taxon>Ixodidae</taxon>
        <taxon>Rhipicephalinae</taxon>
        <taxon>Rhipicephalus</taxon>
        <taxon>Rhipicephalus</taxon>
    </lineage>
</organism>
<feature type="chain" id="PRO_5003981675" evidence="1">
    <location>
        <begin position="22"/>
        <end position="78"/>
    </location>
</feature>
<evidence type="ECO:0000313" key="2">
    <source>
        <dbReference type="EMBL" id="JAA65025.1"/>
    </source>
</evidence>
<proteinExistence type="evidence at transcript level"/>
<dbReference type="AlphaFoldDB" id="L7MLY3"/>
<feature type="signal peptide" evidence="1">
    <location>
        <begin position="1"/>
        <end position="21"/>
    </location>
</feature>
<evidence type="ECO:0000256" key="1">
    <source>
        <dbReference type="SAM" id="SignalP"/>
    </source>
</evidence>